<dbReference type="InterPro" id="IPR000595">
    <property type="entry name" value="cNMP-bd_dom"/>
</dbReference>
<organism evidence="3 4">
    <name type="scientific">Madurella fahalii</name>
    <dbReference type="NCBI Taxonomy" id="1157608"/>
    <lineage>
        <taxon>Eukaryota</taxon>
        <taxon>Fungi</taxon>
        <taxon>Dikarya</taxon>
        <taxon>Ascomycota</taxon>
        <taxon>Pezizomycotina</taxon>
        <taxon>Sordariomycetes</taxon>
        <taxon>Sordariomycetidae</taxon>
        <taxon>Sordariales</taxon>
        <taxon>Sordariales incertae sedis</taxon>
        <taxon>Madurella</taxon>
    </lineage>
</organism>
<evidence type="ECO:0000313" key="3">
    <source>
        <dbReference type="EMBL" id="GAB1311793.1"/>
    </source>
</evidence>
<dbReference type="PANTHER" id="PTHR24148:SF64">
    <property type="entry name" value="HETEROKARYON INCOMPATIBILITY DOMAIN-CONTAINING PROTEIN"/>
    <property type="match status" value="1"/>
</dbReference>
<dbReference type="RefSeq" id="XP_070913526.1">
    <property type="nucleotide sequence ID" value="XM_071057425.1"/>
</dbReference>
<proteinExistence type="predicted"/>
<sequence>MSRQLIMNDILGGIRKELEVVKITEVEILEGGDELDCEENKVTTDPFLYSYLPKPLAQAGSGGKPFRLLRLLPGTRRDDIECELVDAYLGQKVNNYDALSYVWGENPTMTPIRVNGRTLEVTSNLRCALLNLRLVDSPRVLWVDSICIDQDDGAEKVDQLAIMGDIYRTASQTIVWLGDGRERSTAVAFAHIKTLADEAHDLRMNPHKSIKPRKGRTYKIVSDDNSLQDTIVNHPWWSRVWTAQEILLSKRATVVKGRYQVDWNRFCSAMHHGIALGIWERVLLGRMDESPIQNFFDMARSATLPQDKIFAVLGMVSANLQQIGIQPNYSSSVAEVYLEATQRLIAVSQNLDVLGACDPTHPMPGAPSWVAHWGLDDAKTASPMMENSVGGRRTTHASRGSPAEAAWDDGGKTLVLRGQPVDTVTRVTLVQAEYDSDDSSDSDSDFDTDNDGSSFGLEDAARYMWSGTRKFYNQAMTEISFNLGVYLEWECFVKEMNPTNPALWDGDESGPMSVYCATLCTGTLAPGGVSETAKLFGTWLNKLEPLREKRRFRGLARYVSRTWHGYGEFFQYMTHVAERRLGGTGNGWLCLLPKAAEAGDRIYLVKGGRVPVVLRPRHDGDQEYMEFIGEAYVHGIMDGELFDESECVETRIR</sequence>
<comment type="caution">
    <text evidence="3">The sequence shown here is derived from an EMBL/GenBank/DDBJ whole genome shotgun (WGS) entry which is preliminary data.</text>
</comment>
<dbReference type="Pfam" id="PF06985">
    <property type="entry name" value="HET"/>
    <property type="match status" value="1"/>
</dbReference>
<feature type="region of interest" description="Disordered" evidence="1">
    <location>
        <begin position="386"/>
        <end position="412"/>
    </location>
</feature>
<feature type="region of interest" description="Disordered" evidence="1">
    <location>
        <begin position="432"/>
        <end position="453"/>
    </location>
</feature>
<dbReference type="InterPro" id="IPR010730">
    <property type="entry name" value="HET"/>
</dbReference>
<keyword evidence="4" id="KW-1185">Reference proteome</keyword>
<dbReference type="PROSITE" id="PS50042">
    <property type="entry name" value="CNMP_BINDING_3"/>
    <property type="match status" value="1"/>
</dbReference>
<dbReference type="Pfam" id="PF26639">
    <property type="entry name" value="Het-6_barrel"/>
    <property type="match status" value="1"/>
</dbReference>
<dbReference type="PANTHER" id="PTHR24148">
    <property type="entry name" value="ANKYRIN REPEAT DOMAIN-CONTAINING PROTEIN 39 HOMOLOG-RELATED"/>
    <property type="match status" value="1"/>
</dbReference>
<evidence type="ECO:0000259" key="2">
    <source>
        <dbReference type="PROSITE" id="PS50042"/>
    </source>
</evidence>
<dbReference type="EMBL" id="BAAFSV010000001">
    <property type="protein sequence ID" value="GAB1311793.1"/>
    <property type="molecule type" value="Genomic_DNA"/>
</dbReference>
<feature type="domain" description="Cyclic nucleotide-binding" evidence="2">
    <location>
        <begin position="594"/>
        <end position="653"/>
    </location>
</feature>
<dbReference type="InterPro" id="IPR052895">
    <property type="entry name" value="HetReg/Transcr_Mod"/>
</dbReference>
<protein>
    <recommendedName>
        <fullName evidence="2">Cyclic nucleotide-binding domain-containing protein</fullName>
    </recommendedName>
</protein>
<reference evidence="3 4" key="1">
    <citation type="submission" date="2024-09" db="EMBL/GenBank/DDBJ databases">
        <title>Itraconazole resistance in Madurella fahalii resulting from another homologue of gene encoding cytochrome P450 14-alpha sterol demethylase (CYP51).</title>
        <authorList>
            <person name="Yoshioka I."/>
            <person name="Fahal A.H."/>
            <person name="Kaneko S."/>
            <person name="Yaguchi T."/>
        </authorList>
    </citation>
    <scope>NUCLEOTIDE SEQUENCE [LARGE SCALE GENOMIC DNA]</scope>
    <source>
        <strain evidence="3 4">IFM 68171</strain>
    </source>
</reference>
<evidence type="ECO:0000313" key="4">
    <source>
        <dbReference type="Proteomes" id="UP001628179"/>
    </source>
</evidence>
<dbReference type="Proteomes" id="UP001628179">
    <property type="component" value="Unassembled WGS sequence"/>
</dbReference>
<name>A0ABQ0G207_9PEZI</name>
<feature type="compositionally biased region" description="Acidic residues" evidence="1">
    <location>
        <begin position="434"/>
        <end position="450"/>
    </location>
</feature>
<dbReference type="GeneID" id="98172748"/>
<accession>A0ABQ0G207</accession>
<evidence type="ECO:0000256" key="1">
    <source>
        <dbReference type="SAM" id="MobiDB-lite"/>
    </source>
</evidence>
<gene>
    <name evidence="3" type="ORF">MFIFM68171_02003</name>
</gene>